<reference evidence="2 3" key="1">
    <citation type="journal article" date="2016" name="Nat. Commun.">
        <title>Thousands of microbial genomes shed light on interconnected biogeochemical processes in an aquifer system.</title>
        <authorList>
            <person name="Anantharaman K."/>
            <person name="Brown C.T."/>
            <person name="Hug L.A."/>
            <person name="Sharon I."/>
            <person name="Castelle C.J."/>
            <person name="Probst A.J."/>
            <person name="Thomas B.C."/>
            <person name="Singh A."/>
            <person name="Wilkins M.J."/>
            <person name="Karaoz U."/>
            <person name="Brodie E.L."/>
            <person name="Williams K.H."/>
            <person name="Hubbard S.S."/>
            <person name="Banfield J.F."/>
        </authorList>
    </citation>
    <scope>NUCLEOTIDE SEQUENCE [LARGE SCALE GENOMIC DNA]</scope>
</reference>
<keyword evidence="1" id="KW-0472">Membrane</keyword>
<keyword evidence="1" id="KW-0812">Transmembrane</keyword>
<proteinExistence type="predicted"/>
<organism evidence="2 3">
    <name type="scientific">Candidatus Azambacteria bacterium RIFCSPLOWO2_02_FULL_44_14</name>
    <dbReference type="NCBI Taxonomy" id="1797306"/>
    <lineage>
        <taxon>Bacteria</taxon>
        <taxon>Candidatus Azamiibacteriota</taxon>
    </lineage>
</organism>
<accession>A0A1F5C9U8</accession>
<gene>
    <name evidence="2" type="ORF">A3I30_03945</name>
</gene>
<feature type="transmembrane region" description="Helical" evidence="1">
    <location>
        <begin position="66"/>
        <end position="84"/>
    </location>
</feature>
<feature type="transmembrane region" description="Helical" evidence="1">
    <location>
        <begin position="91"/>
        <end position="108"/>
    </location>
</feature>
<comment type="caution">
    <text evidence="2">The sequence shown here is derived from an EMBL/GenBank/DDBJ whole genome shotgun (WGS) entry which is preliminary data.</text>
</comment>
<sequence>MPKWLKVCLWVAAAVVYLNIGYLCMYSFDSTASQTALSNSVYKTVDFMGYIGRPGKGALKNWLDYFILYGLFSLFWPFILLICWTVNFAVLSWKVLVWLATGGFWKWLGLLK</sequence>
<dbReference type="EMBL" id="MEYV01000022">
    <property type="protein sequence ID" value="OGD39622.1"/>
    <property type="molecule type" value="Genomic_DNA"/>
</dbReference>
<evidence type="ECO:0000256" key="1">
    <source>
        <dbReference type="SAM" id="Phobius"/>
    </source>
</evidence>
<dbReference type="Proteomes" id="UP000177197">
    <property type="component" value="Unassembled WGS sequence"/>
</dbReference>
<protein>
    <submittedName>
        <fullName evidence="2">Uncharacterized protein</fullName>
    </submittedName>
</protein>
<name>A0A1F5C9U8_9BACT</name>
<keyword evidence="1" id="KW-1133">Transmembrane helix</keyword>
<feature type="transmembrane region" description="Helical" evidence="1">
    <location>
        <begin position="7"/>
        <end position="28"/>
    </location>
</feature>
<evidence type="ECO:0000313" key="2">
    <source>
        <dbReference type="EMBL" id="OGD39622.1"/>
    </source>
</evidence>
<evidence type="ECO:0000313" key="3">
    <source>
        <dbReference type="Proteomes" id="UP000177197"/>
    </source>
</evidence>
<dbReference type="AlphaFoldDB" id="A0A1F5C9U8"/>